<evidence type="ECO:0000256" key="11">
    <source>
        <dbReference type="ARBA" id="ARBA00031350"/>
    </source>
</evidence>
<dbReference type="PANTHER" id="PTHR11579:SF0">
    <property type="entry name" value="PROTEIN-L-ISOASPARTATE(D-ASPARTATE) O-METHYLTRANSFERASE"/>
    <property type="match status" value="1"/>
</dbReference>
<keyword evidence="8" id="KW-0949">S-adenosyl-L-methionine</keyword>
<keyword evidence="13" id="KW-1185">Reference proteome</keyword>
<dbReference type="InterPro" id="IPR000682">
    <property type="entry name" value="PCMT"/>
</dbReference>
<dbReference type="SUPFAM" id="SSF53335">
    <property type="entry name" value="S-adenosyl-L-methionine-dependent methyltransferases"/>
    <property type="match status" value="1"/>
</dbReference>
<dbReference type="GO" id="GO:0032259">
    <property type="term" value="P:methylation"/>
    <property type="evidence" value="ECO:0007669"/>
    <property type="project" value="UniProtKB-KW"/>
</dbReference>
<evidence type="ECO:0000256" key="9">
    <source>
        <dbReference type="ARBA" id="ARBA00030757"/>
    </source>
</evidence>
<keyword evidence="5" id="KW-0963">Cytoplasm</keyword>
<dbReference type="InterPro" id="IPR029063">
    <property type="entry name" value="SAM-dependent_MTases_sf"/>
</dbReference>
<keyword evidence="6" id="KW-0489">Methyltransferase</keyword>
<evidence type="ECO:0000256" key="10">
    <source>
        <dbReference type="ARBA" id="ARBA00031323"/>
    </source>
</evidence>
<accession>A0A8J3JAW6</accession>
<gene>
    <name evidence="12" type="ORF">Cba03nite_22200</name>
</gene>
<evidence type="ECO:0000313" key="12">
    <source>
        <dbReference type="EMBL" id="GIF80871.1"/>
    </source>
</evidence>
<sequence>MVQMVDADRAAEMRDVLIAELRTQGKITSDAVEAAIRQVPRERFMPEGTDLAEVYGYDNSVVTKRDEHGRAMSSVSAAYIQAVMLEQAQLRPGMSVLEVGSGGLNAAYIAEIVGPQGRVVSIDIDPEVIDRAATALDASGYGSRVRVLTVDAEHGVPDEDAFDAIIVTVGAWDIAPAWLRQLRPDGVIVVPLIMNNVTRVIGFRRDGDRLVSTATEIAGFVPMQGDGGHADRVFELPDANGHKVRLAFDSGAPDDMHQLDGALATERAEVWSGVTIPNGVSFVDLHLWFAWYLDGFCRFTAEPGTVLAGEKQWFPFGVVSGGGFAYLVVRPALEGTGAEFGARGYGDGGELAATAMVEQIQAWDRYGRRTEPTFAYWPSGGQTQAPTGTDAMAKTHGVVTISWPKDSGSPQR</sequence>
<dbReference type="PANTHER" id="PTHR11579">
    <property type="entry name" value="PROTEIN-L-ISOASPARTATE O-METHYLTRANSFERASE"/>
    <property type="match status" value="1"/>
</dbReference>
<evidence type="ECO:0000256" key="5">
    <source>
        <dbReference type="ARBA" id="ARBA00022490"/>
    </source>
</evidence>
<dbReference type="EC" id="2.1.1.77" evidence="3"/>
<evidence type="ECO:0000256" key="1">
    <source>
        <dbReference type="ARBA" id="ARBA00004496"/>
    </source>
</evidence>
<dbReference type="CDD" id="cd02440">
    <property type="entry name" value="AdoMet_MTases"/>
    <property type="match status" value="1"/>
</dbReference>
<evidence type="ECO:0000313" key="13">
    <source>
        <dbReference type="Proteomes" id="UP000601223"/>
    </source>
</evidence>
<reference evidence="12 13" key="1">
    <citation type="submission" date="2021-01" db="EMBL/GenBank/DDBJ databases">
        <title>Whole genome shotgun sequence of Catellatospora bangladeshensis NBRC 107357.</title>
        <authorList>
            <person name="Komaki H."/>
            <person name="Tamura T."/>
        </authorList>
    </citation>
    <scope>NUCLEOTIDE SEQUENCE [LARGE SCALE GENOMIC DNA]</scope>
    <source>
        <strain evidence="12 13">NBRC 107357</strain>
    </source>
</reference>
<dbReference type="Proteomes" id="UP000601223">
    <property type="component" value="Unassembled WGS sequence"/>
</dbReference>
<dbReference type="InterPro" id="IPR027573">
    <property type="entry name" value="Methyltran_FxLD"/>
</dbReference>
<evidence type="ECO:0000256" key="6">
    <source>
        <dbReference type="ARBA" id="ARBA00022603"/>
    </source>
</evidence>
<evidence type="ECO:0000256" key="7">
    <source>
        <dbReference type="ARBA" id="ARBA00022679"/>
    </source>
</evidence>
<dbReference type="EMBL" id="BONF01000011">
    <property type="protein sequence ID" value="GIF80871.1"/>
    <property type="molecule type" value="Genomic_DNA"/>
</dbReference>
<dbReference type="GO" id="GO:0004719">
    <property type="term" value="F:protein-L-isoaspartate (D-aspartate) O-methyltransferase activity"/>
    <property type="evidence" value="ECO:0007669"/>
    <property type="project" value="UniProtKB-EC"/>
</dbReference>
<dbReference type="AlphaFoldDB" id="A0A8J3JAW6"/>
<evidence type="ECO:0000256" key="2">
    <source>
        <dbReference type="ARBA" id="ARBA00005369"/>
    </source>
</evidence>
<keyword evidence="7" id="KW-0808">Transferase</keyword>
<dbReference type="NCBIfam" id="TIGR04364">
    <property type="entry name" value="methyltran_FxLD"/>
    <property type="match status" value="1"/>
</dbReference>
<dbReference type="GO" id="GO:0005737">
    <property type="term" value="C:cytoplasm"/>
    <property type="evidence" value="ECO:0007669"/>
    <property type="project" value="UniProtKB-SubCell"/>
</dbReference>
<name>A0A8J3JAW6_9ACTN</name>
<proteinExistence type="inferred from homology"/>
<evidence type="ECO:0000256" key="8">
    <source>
        <dbReference type="ARBA" id="ARBA00022691"/>
    </source>
</evidence>
<evidence type="ECO:0000256" key="4">
    <source>
        <dbReference type="ARBA" id="ARBA00013346"/>
    </source>
</evidence>
<protein>
    <recommendedName>
        <fullName evidence="4">Protein-L-isoaspartate O-methyltransferase</fullName>
        <ecNumber evidence="3">2.1.1.77</ecNumber>
    </recommendedName>
    <alternativeName>
        <fullName evidence="11">L-isoaspartyl protein carboxyl methyltransferase</fullName>
    </alternativeName>
    <alternativeName>
        <fullName evidence="9">Protein L-isoaspartyl methyltransferase</fullName>
    </alternativeName>
    <alternativeName>
        <fullName evidence="10">Protein-beta-aspartate methyltransferase</fullName>
    </alternativeName>
</protein>
<organism evidence="12 13">
    <name type="scientific">Catellatospora bangladeshensis</name>
    <dbReference type="NCBI Taxonomy" id="310355"/>
    <lineage>
        <taxon>Bacteria</taxon>
        <taxon>Bacillati</taxon>
        <taxon>Actinomycetota</taxon>
        <taxon>Actinomycetes</taxon>
        <taxon>Micromonosporales</taxon>
        <taxon>Micromonosporaceae</taxon>
        <taxon>Catellatospora</taxon>
    </lineage>
</organism>
<dbReference type="Gene3D" id="3.40.50.150">
    <property type="entry name" value="Vaccinia Virus protein VP39"/>
    <property type="match status" value="1"/>
</dbReference>
<comment type="caution">
    <text evidence="12">The sequence shown here is derived from an EMBL/GenBank/DDBJ whole genome shotgun (WGS) entry which is preliminary data.</text>
</comment>
<comment type="similarity">
    <text evidence="2">Belongs to the methyltransferase superfamily. L-isoaspartyl/D-aspartyl protein methyltransferase family.</text>
</comment>
<dbReference type="Pfam" id="PF01135">
    <property type="entry name" value="PCMT"/>
    <property type="match status" value="1"/>
</dbReference>
<comment type="subcellular location">
    <subcellularLocation>
        <location evidence="1">Cytoplasm</location>
    </subcellularLocation>
</comment>
<evidence type="ECO:0000256" key="3">
    <source>
        <dbReference type="ARBA" id="ARBA00011890"/>
    </source>
</evidence>